<organism evidence="1 2">
    <name type="scientific">candidate division WWE3 bacterium RIFOXYC1_FULL_39_7</name>
    <dbReference type="NCBI Taxonomy" id="1802643"/>
    <lineage>
        <taxon>Bacteria</taxon>
        <taxon>Katanobacteria</taxon>
    </lineage>
</organism>
<name>A0A1F4WHV2_UNCKA</name>
<protein>
    <submittedName>
        <fullName evidence="1">Uncharacterized protein</fullName>
    </submittedName>
</protein>
<gene>
    <name evidence="1" type="ORF">A2415_04055</name>
</gene>
<comment type="caution">
    <text evidence="1">The sequence shown here is derived from an EMBL/GenBank/DDBJ whole genome shotgun (WGS) entry which is preliminary data.</text>
</comment>
<reference evidence="1 2" key="1">
    <citation type="journal article" date="2016" name="Nat. Commun.">
        <title>Thousands of microbial genomes shed light on interconnected biogeochemical processes in an aquifer system.</title>
        <authorList>
            <person name="Anantharaman K."/>
            <person name="Brown C.T."/>
            <person name="Hug L.A."/>
            <person name="Sharon I."/>
            <person name="Castelle C.J."/>
            <person name="Probst A.J."/>
            <person name="Thomas B.C."/>
            <person name="Singh A."/>
            <person name="Wilkins M.J."/>
            <person name="Karaoz U."/>
            <person name="Brodie E.L."/>
            <person name="Williams K.H."/>
            <person name="Hubbard S.S."/>
            <person name="Banfield J.F."/>
        </authorList>
    </citation>
    <scope>NUCLEOTIDE SEQUENCE [LARGE SCALE GENOMIC DNA]</scope>
</reference>
<sequence>MTDINLGELIPDRYVDYYADFAAREKLLEALSTSRFSGDSPSKLRKYCKLNPTYVWILLTVLKRLLGEDRFVKSVGLRLWDSALIMVDALPLNESELQNGLRILKTVMMNIKSPHVEIAEDVYRNGLWELYKDASRVTNQNLVPKMPAWDMIGIEKIQVPTFLDEV</sequence>
<proteinExistence type="predicted"/>
<dbReference type="AlphaFoldDB" id="A0A1F4WHV2"/>
<dbReference type="EMBL" id="MEWA01000029">
    <property type="protein sequence ID" value="OGC68946.1"/>
    <property type="molecule type" value="Genomic_DNA"/>
</dbReference>
<evidence type="ECO:0000313" key="1">
    <source>
        <dbReference type="EMBL" id="OGC68946.1"/>
    </source>
</evidence>
<evidence type="ECO:0000313" key="2">
    <source>
        <dbReference type="Proteomes" id="UP000179113"/>
    </source>
</evidence>
<dbReference type="Proteomes" id="UP000179113">
    <property type="component" value="Unassembled WGS sequence"/>
</dbReference>
<accession>A0A1F4WHV2</accession>